<dbReference type="PROSITE" id="PS50005">
    <property type="entry name" value="TPR"/>
    <property type="match status" value="2"/>
</dbReference>
<organism evidence="10">
    <name type="scientific">Rhizopus microsporus var. microsporus</name>
    <dbReference type="NCBI Taxonomy" id="86635"/>
    <lineage>
        <taxon>Eukaryota</taxon>
        <taxon>Fungi</taxon>
        <taxon>Fungi incertae sedis</taxon>
        <taxon>Mucoromycota</taxon>
        <taxon>Mucoromycotina</taxon>
        <taxon>Mucoromycetes</taxon>
        <taxon>Mucorales</taxon>
        <taxon>Mucorineae</taxon>
        <taxon>Rhizopodaceae</taxon>
        <taxon>Rhizopus</taxon>
    </lineage>
</organism>
<dbReference type="Pfam" id="PF00254">
    <property type="entry name" value="FKBP_C"/>
    <property type="match status" value="1"/>
</dbReference>
<evidence type="ECO:0000256" key="5">
    <source>
        <dbReference type="ARBA" id="ARBA00023110"/>
    </source>
</evidence>
<feature type="domain" description="PPIase FKBP-type" evidence="9">
    <location>
        <begin position="28"/>
        <end position="117"/>
    </location>
</feature>
<dbReference type="InterPro" id="IPR011990">
    <property type="entry name" value="TPR-like_helical_dom_sf"/>
</dbReference>
<dbReference type="Proteomes" id="UP000242414">
    <property type="component" value="Unassembled WGS sequence"/>
</dbReference>
<name>A0A1X0R9L8_RHIZD</name>
<dbReference type="SMART" id="SM00028">
    <property type="entry name" value="TPR"/>
    <property type="match status" value="3"/>
</dbReference>
<dbReference type="InterPro" id="IPR050754">
    <property type="entry name" value="FKBP4/5/8-like"/>
</dbReference>
<evidence type="ECO:0000256" key="2">
    <source>
        <dbReference type="ARBA" id="ARBA00013194"/>
    </source>
</evidence>
<dbReference type="PROSITE" id="PS50059">
    <property type="entry name" value="FKBP_PPIASE"/>
    <property type="match status" value="1"/>
</dbReference>
<dbReference type="GO" id="GO:0003755">
    <property type="term" value="F:peptidyl-prolyl cis-trans isomerase activity"/>
    <property type="evidence" value="ECO:0007669"/>
    <property type="project" value="UniProtKB-KW"/>
</dbReference>
<keyword evidence="3" id="KW-0677">Repeat</keyword>
<dbReference type="OrthoDB" id="1902587at2759"/>
<keyword evidence="4 8" id="KW-0802">TPR repeat</keyword>
<dbReference type="AlphaFoldDB" id="A0A1X0R9L8"/>
<dbReference type="PANTHER" id="PTHR46512:SF9">
    <property type="entry name" value="PEPTIDYLPROLYL ISOMERASE"/>
    <property type="match status" value="1"/>
</dbReference>
<sequence>MQVEQLTKDGAVTKRIIKEGLGKTPEPKNIVSVHYDAYLVDTNTKFDSSRDRKTEFTFQLRDSKVIEAWELAIPTMKVGEIAEVICTSDYGYGDKGRKYLVPSKAKLRFEVELLGFWEKSGTAPERIAAAHKKKNEGNELFQQGAIETALFTYRKAREYVKDLWDCEPEELDEARQLTVALHLNIGACHLKLKQYDNAIDTCKEALSRDHTNIKAYYRLSQAYMEKGEYDASLTFINLGLELKPNDKSLQALKKSVEQAQQKYLKSSTSLYRKMFSTPQPEE</sequence>
<evidence type="ECO:0000256" key="6">
    <source>
        <dbReference type="ARBA" id="ARBA00023235"/>
    </source>
</evidence>
<keyword evidence="6 7" id="KW-0413">Isomerase</keyword>
<gene>
    <name evidence="10" type="ORF">BCV72DRAFT_240193</name>
</gene>
<dbReference type="PANTHER" id="PTHR46512">
    <property type="entry name" value="PEPTIDYLPROLYL ISOMERASE"/>
    <property type="match status" value="1"/>
</dbReference>
<evidence type="ECO:0000313" key="10">
    <source>
        <dbReference type="EMBL" id="ORE08760.1"/>
    </source>
</evidence>
<evidence type="ECO:0000256" key="3">
    <source>
        <dbReference type="ARBA" id="ARBA00022737"/>
    </source>
</evidence>
<dbReference type="InterPro" id="IPR046357">
    <property type="entry name" value="PPIase_dom_sf"/>
</dbReference>
<comment type="catalytic activity">
    <reaction evidence="1 7">
        <text>[protein]-peptidylproline (omega=180) = [protein]-peptidylproline (omega=0)</text>
        <dbReference type="Rhea" id="RHEA:16237"/>
        <dbReference type="Rhea" id="RHEA-COMP:10747"/>
        <dbReference type="Rhea" id="RHEA-COMP:10748"/>
        <dbReference type="ChEBI" id="CHEBI:83833"/>
        <dbReference type="ChEBI" id="CHEBI:83834"/>
        <dbReference type="EC" id="5.2.1.8"/>
    </reaction>
</comment>
<dbReference type="Pfam" id="PF14559">
    <property type="entry name" value="TPR_19"/>
    <property type="match status" value="1"/>
</dbReference>
<evidence type="ECO:0000259" key="9">
    <source>
        <dbReference type="PROSITE" id="PS50059"/>
    </source>
</evidence>
<dbReference type="Gene3D" id="1.25.40.10">
    <property type="entry name" value="Tetratricopeptide repeat domain"/>
    <property type="match status" value="1"/>
</dbReference>
<evidence type="ECO:0000256" key="7">
    <source>
        <dbReference type="PROSITE-ProRule" id="PRU00277"/>
    </source>
</evidence>
<dbReference type="EMBL" id="KV921884">
    <property type="protein sequence ID" value="ORE08760.1"/>
    <property type="molecule type" value="Genomic_DNA"/>
</dbReference>
<proteinExistence type="predicted"/>
<reference evidence="10" key="1">
    <citation type="journal article" date="2016" name="Proc. Natl. Acad. Sci. U.S.A.">
        <title>Lipid metabolic changes in an early divergent fungus govern the establishment of a mutualistic symbiosis with endobacteria.</title>
        <authorList>
            <person name="Lastovetsky O.A."/>
            <person name="Gaspar M.L."/>
            <person name="Mondo S.J."/>
            <person name="LaButti K.M."/>
            <person name="Sandor L."/>
            <person name="Grigoriev I.V."/>
            <person name="Henry S.A."/>
            <person name="Pawlowska T.E."/>
        </authorList>
    </citation>
    <scope>NUCLEOTIDE SEQUENCE [LARGE SCALE GENOMIC DNA]</scope>
    <source>
        <strain evidence="10">ATCC 52814</strain>
    </source>
</reference>
<protein>
    <recommendedName>
        <fullName evidence="2 7">peptidylprolyl isomerase</fullName>
        <ecNumber evidence="2 7">5.2.1.8</ecNumber>
    </recommendedName>
</protein>
<dbReference type="InterPro" id="IPR001179">
    <property type="entry name" value="PPIase_FKBP_dom"/>
</dbReference>
<evidence type="ECO:0000256" key="8">
    <source>
        <dbReference type="PROSITE-ProRule" id="PRU00339"/>
    </source>
</evidence>
<accession>A0A1X0R9L8</accession>
<evidence type="ECO:0000256" key="1">
    <source>
        <dbReference type="ARBA" id="ARBA00000971"/>
    </source>
</evidence>
<dbReference type="SUPFAM" id="SSF54534">
    <property type="entry name" value="FKBP-like"/>
    <property type="match status" value="1"/>
</dbReference>
<feature type="repeat" description="TPR" evidence="8">
    <location>
        <begin position="179"/>
        <end position="212"/>
    </location>
</feature>
<dbReference type="SUPFAM" id="SSF48452">
    <property type="entry name" value="TPR-like"/>
    <property type="match status" value="1"/>
</dbReference>
<feature type="repeat" description="TPR" evidence="8">
    <location>
        <begin position="213"/>
        <end position="246"/>
    </location>
</feature>
<dbReference type="Gene3D" id="3.10.50.40">
    <property type="match status" value="1"/>
</dbReference>
<dbReference type="VEuPathDB" id="FungiDB:BCV72DRAFT_240193"/>
<dbReference type="EC" id="5.2.1.8" evidence="2 7"/>
<dbReference type="InterPro" id="IPR019734">
    <property type="entry name" value="TPR_rpt"/>
</dbReference>
<keyword evidence="5 7" id="KW-0697">Rotamase</keyword>
<evidence type="ECO:0000256" key="4">
    <source>
        <dbReference type="ARBA" id="ARBA00022803"/>
    </source>
</evidence>